<feature type="transmembrane region" description="Helical" evidence="7">
    <location>
        <begin position="169"/>
        <end position="191"/>
    </location>
</feature>
<dbReference type="PANTHER" id="PTHR14969">
    <property type="entry name" value="SPHINGOSINE-1-PHOSPHATE PHOSPHOHYDROLASE"/>
    <property type="match status" value="1"/>
</dbReference>
<evidence type="ECO:0000259" key="8">
    <source>
        <dbReference type="SMART" id="SM00014"/>
    </source>
</evidence>
<comment type="subcellular location">
    <subcellularLocation>
        <location evidence="1">Cell membrane</location>
        <topology evidence="1">Multi-pass membrane protein</topology>
    </subcellularLocation>
</comment>
<feature type="transmembrane region" description="Helical" evidence="7">
    <location>
        <begin position="40"/>
        <end position="57"/>
    </location>
</feature>
<keyword evidence="6 7" id="KW-0472">Membrane</keyword>
<evidence type="ECO:0000256" key="6">
    <source>
        <dbReference type="ARBA" id="ARBA00023136"/>
    </source>
</evidence>
<feature type="domain" description="Phosphatidic acid phosphatase type 2/haloperoxidase" evidence="8">
    <location>
        <begin position="69"/>
        <end position="180"/>
    </location>
</feature>
<proteinExistence type="predicted"/>
<dbReference type="RefSeq" id="WP_369234855.1">
    <property type="nucleotide sequence ID" value="NZ_CP163435.1"/>
</dbReference>
<evidence type="ECO:0000256" key="1">
    <source>
        <dbReference type="ARBA" id="ARBA00004651"/>
    </source>
</evidence>
<dbReference type="PANTHER" id="PTHR14969:SF62">
    <property type="entry name" value="DECAPRENYLPHOSPHORYL-5-PHOSPHORIBOSE PHOSPHATASE RV3807C-RELATED"/>
    <property type="match status" value="1"/>
</dbReference>
<feature type="transmembrane region" description="Helical" evidence="7">
    <location>
        <begin position="139"/>
        <end position="157"/>
    </location>
</feature>
<feature type="transmembrane region" description="Helical" evidence="7">
    <location>
        <begin position="115"/>
        <end position="134"/>
    </location>
</feature>
<dbReference type="AlphaFoldDB" id="A0AB39PCM3"/>
<evidence type="ECO:0000313" key="9">
    <source>
        <dbReference type="EMBL" id="XDQ27606.1"/>
    </source>
</evidence>
<protein>
    <submittedName>
        <fullName evidence="9">Phosphatase PAP2 family protein</fullName>
    </submittedName>
</protein>
<evidence type="ECO:0000256" key="4">
    <source>
        <dbReference type="ARBA" id="ARBA00022801"/>
    </source>
</evidence>
<accession>A0AB39PCM3</accession>
<dbReference type="GO" id="GO:0016787">
    <property type="term" value="F:hydrolase activity"/>
    <property type="evidence" value="ECO:0007669"/>
    <property type="project" value="UniProtKB-KW"/>
</dbReference>
<evidence type="ECO:0000256" key="3">
    <source>
        <dbReference type="ARBA" id="ARBA00022692"/>
    </source>
</evidence>
<keyword evidence="3 7" id="KW-0812">Transmembrane</keyword>
<dbReference type="Gene3D" id="1.20.144.10">
    <property type="entry name" value="Phosphatidic acid phosphatase type 2/haloperoxidase"/>
    <property type="match status" value="1"/>
</dbReference>
<dbReference type="EMBL" id="CP163435">
    <property type="protein sequence ID" value="XDQ27606.1"/>
    <property type="molecule type" value="Genomic_DNA"/>
</dbReference>
<dbReference type="GO" id="GO:0005886">
    <property type="term" value="C:plasma membrane"/>
    <property type="evidence" value="ECO:0007669"/>
    <property type="project" value="UniProtKB-SubCell"/>
</dbReference>
<name>A0AB39PCM3_9ACTN</name>
<dbReference type="InterPro" id="IPR000326">
    <property type="entry name" value="PAP2/HPO"/>
</dbReference>
<keyword evidence="4" id="KW-0378">Hydrolase</keyword>
<sequence length="234" mass="24919">MAGLAESGSNPDVDLLYDINGLAKDAPHWFDRVMEFVGEYGLLLAMVLLVLWCWWTVRRRGDENAASSVAALVWTPLAAGIAVLVNVPIRGFVARPRPFVDHRGLDVLVSGKTDFSFVSDHATITMAMGVGLFVANRKFGLLGIGLALLEGFCRVYMGVHYPTDVVGGFALGTAVALLLSPLAMLMLTPVIKAVEGSRRGSWLVRARGGDPAGQEALIPGARTGASAEERDLAA</sequence>
<organism evidence="9">
    <name type="scientific">Streptomyces sp. R21</name>
    <dbReference type="NCBI Taxonomy" id="3238627"/>
    <lineage>
        <taxon>Bacteria</taxon>
        <taxon>Bacillati</taxon>
        <taxon>Actinomycetota</taxon>
        <taxon>Actinomycetes</taxon>
        <taxon>Kitasatosporales</taxon>
        <taxon>Streptomycetaceae</taxon>
        <taxon>Streptomyces</taxon>
    </lineage>
</organism>
<gene>
    <name evidence="9" type="ORF">AB5J56_24200</name>
</gene>
<evidence type="ECO:0000256" key="7">
    <source>
        <dbReference type="SAM" id="Phobius"/>
    </source>
</evidence>
<dbReference type="SMART" id="SM00014">
    <property type="entry name" value="acidPPc"/>
    <property type="match status" value="1"/>
</dbReference>
<evidence type="ECO:0000256" key="5">
    <source>
        <dbReference type="ARBA" id="ARBA00022989"/>
    </source>
</evidence>
<evidence type="ECO:0000256" key="2">
    <source>
        <dbReference type="ARBA" id="ARBA00022475"/>
    </source>
</evidence>
<dbReference type="SUPFAM" id="SSF48317">
    <property type="entry name" value="Acid phosphatase/Vanadium-dependent haloperoxidase"/>
    <property type="match status" value="1"/>
</dbReference>
<reference evidence="9" key="1">
    <citation type="submission" date="2024-07" db="EMBL/GenBank/DDBJ databases">
        <authorList>
            <person name="Yu S.T."/>
        </authorList>
    </citation>
    <scope>NUCLEOTIDE SEQUENCE</scope>
    <source>
        <strain evidence="9">R21</strain>
    </source>
</reference>
<keyword evidence="2" id="KW-1003">Cell membrane</keyword>
<dbReference type="Pfam" id="PF01569">
    <property type="entry name" value="PAP2"/>
    <property type="match status" value="1"/>
</dbReference>
<keyword evidence="5 7" id="KW-1133">Transmembrane helix</keyword>
<feature type="transmembrane region" description="Helical" evidence="7">
    <location>
        <begin position="69"/>
        <end position="89"/>
    </location>
</feature>
<dbReference type="InterPro" id="IPR036938">
    <property type="entry name" value="PAP2/HPO_sf"/>
</dbReference>